<dbReference type="Pfam" id="PF01266">
    <property type="entry name" value="DAO"/>
    <property type="match status" value="1"/>
</dbReference>
<evidence type="ECO:0000256" key="5">
    <source>
        <dbReference type="ARBA" id="ARBA00037941"/>
    </source>
</evidence>
<evidence type="ECO:0000256" key="3">
    <source>
        <dbReference type="ARBA" id="ARBA00022827"/>
    </source>
</evidence>
<dbReference type="RefSeq" id="WP_262992956.1">
    <property type="nucleotide sequence ID" value="NZ_JAOTJC010000006.1"/>
</dbReference>
<dbReference type="EMBL" id="JAOTJC010000006">
    <property type="protein sequence ID" value="MCU7554278.1"/>
    <property type="molecule type" value="Genomic_DNA"/>
</dbReference>
<dbReference type="PANTHER" id="PTHR43104:SF2">
    <property type="entry name" value="L-2-HYDROXYGLUTARATE DEHYDROGENASE, MITOCHONDRIAL"/>
    <property type="match status" value="1"/>
</dbReference>
<dbReference type="InterPro" id="IPR036188">
    <property type="entry name" value="FAD/NAD-bd_sf"/>
</dbReference>
<comment type="similarity">
    <text evidence="5">Belongs to the L2HGDH family.</text>
</comment>
<dbReference type="EC" id="1.1.3.-" evidence="7"/>
<evidence type="ECO:0000256" key="1">
    <source>
        <dbReference type="ARBA" id="ARBA00001974"/>
    </source>
</evidence>
<comment type="cofactor">
    <cofactor evidence="1">
        <name>FAD</name>
        <dbReference type="ChEBI" id="CHEBI:57692"/>
    </cofactor>
</comment>
<dbReference type="GO" id="GO:0016491">
    <property type="term" value="F:oxidoreductase activity"/>
    <property type="evidence" value="ECO:0007669"/>
    <property type="project" value="UniProtKB-KW"/>
</dbReference>
<keyword evidence="8" id="KW-1185">Reference proteome</keyword>
<protein>
    <submittedName>
        <fullName evidence="7">L-2-hydroxyglutarate oxidase</fullName>
        <ecNumber evidence="7">1.1.3.-</ecNumber>
    </submittedName>
</protein>
<comment type="caution">
    <text evidence="7">The sequence shown here is derived from an EMBL/GenBank/DDBJ whole genome shotgun (WGS) entry which is preliminary data.</text>
</comment>
<dbReference type="Gene3D" id="3.50.50.60">
    <property type="entry name" value="FAD/NAD(P)-binding domain"/>
    <property type="match status" value="1"/>
</dbReference>
<dbReference type="Gene3D" id="3.30.9.10">
    <property type="entry name" value="D-Amino Acid Oxidase, subunit A, domain 2"/>
    <property type="match status" value="1"/>
</dbReference>
<sequence>MHYDLIIVGAGIIGTAVANEYATRHPGRKIALIDKSDQISSHQSGRNSGVIHAGVYYPPGSLKARYCRQGLEDTFAFCQDNDLPAEQCGKLIVATSEDERERLATLYDRCEQNDLQPEMVTARKITQMEPHIRGVEAVFVRHSGITDYQTIARCMLAKAKEKVQLELCTGSEVTGIDEQDKQVVVTLQHYGESTRVTGQQLICCAGVHADALIRMQGLPCDFQIMPFKGEYYRLHTRFDQITQRLIYPVPDPAMPFLGVHLTKMVGGFTTVGPNAVLATGREAYSWKDTSVKDVLDMAGYAGLWKLLWRYRRSVMSELRSSASKRYYASLIQRYCPAVTEHDFAPFRPGIRAQAVRTDGSLVSDFLFTASARTLHVGNAPSPAATSAMPIARAILERADTL</sequence>
<evidence type="ECO:0000256" key="4">
    <source>
        <dbReference type="ARBA" id="ARBA00023002"/>
    </source>
</evidence>
<dbReference type="Proteomes" id="UP001209257">
    <property type="component" value="Unassembled WGS sequence"/>
</dbReference>
<keyword evidence="3" id="KW-0274">FAD</keyword>
<evidence type="ECO:0000313" key="8">
    <source>
        <dbReference type="Proteomes" id="UP001209257"/>
    </source>
</evidence>
<feature type="domain" description="FAD dependent oxidoreductase" evidence="6">
    <location>
        <begin position="4"/>
        <end position="396"/>
    </location>
</feature>
<evidence type="ECO:0000259" key="6">
    <source>
        <dbReference type="Pfam" id="PF01266"/>
    </source>
</evidence>
<dbReference type="PANTHER" id="PTHR43104">
    <property type="entry name" value="L-2-HYDROXYGLUTARATE DEHYDROGENASE, MITOCHONDRIAL"/>
    <property type="match status" value="1"/>
</dbReference>
<dbReference type="InterPro" id="IPR006076">
    <property type="entry name" value="FAD-dep_OxRdtase"/>
</dbReference>
<organism evidence="7 8">
    <name type="scientific">Alteromonas salexigens</name>
    <dbReference type="NCBI Taxonomy" id="2982530"/>
    <lineage>
        <taxon>Bacteria</taxon>
        <taxon>Pseudomonadati</taxon>
        <taxon>Pseudomonadota</taxon>
        <taxon>Gammaproteobacteria</taxon>
        <taxon>Alteromonadales</taxon>
        <taxon>Alteromonadaceae</taxon>
        <taxon>Alteromonas/Salinimonas group</taxon>
        <taxon>Alteromonas</taxon>
    </lineage>
</organism>
<evidence type="ECO:0000256" key="2">
    <source>
        <dbReference type="ARBA" id="ARBA00022630"/>
    </source>
</evidence>
<gene>
    <name evidence="7" type="primary">lhgO</name>
    <name evidence="7" type="ORF">OCL06_06680</name>
</gene>
<proteinExistence type="inferred from homology"/>
<dbReference type="SUPFAM" id="SSF51905">
    <property type="entry name" value="FAD/NAD(P)-binding domain"/>
    <property type="match status" value="1"/>
</dbReference>
<keyword evidence="4 7" id="KW-0560">Oxidoreductase</keyword>
<accession>A0ABT2VP80</accession>
<reference evidence="8" key="1">
    <citation type="submission" date="2023-07" db="EMBL/GenBank/DDBJ databases">
        <title>Study on multiphase classification of strain Alteromonas salexigens isolated from the Yellow Sea.</title>
        <authorList>
            <person name="Sun L."/>
        </authorList>
    </citation>
    <scope>NUCLEOTIDE SEQUENCE [LARGE SCALE GENOMIC DNA]</scope>
    <source>
        <strain evidence="8">ASW11-19</strain>
    </source>
</reference>
<evidence type="ECO:0000313" key="7">
    <source>
        <dbReference type="EMBL" id="MCU7554278.1"/>
    </source>
</evidence>
<dbReference type="NCBIfam" id="NF008726">
    <property type="entry name" value="PRK11728.1"/>
    <property type="match status" value="1"/>
</dbReference>
<keyword evidence="2" id="KW-0285">Flavoprotein</keyword>
<name>A0ABT2VP80_9ALTE</name>